<protein>
    <recommendedName>
        <fullName evidence="5">Mitochondrial K+-H+ exchange-related-domain-containing protein</fullName>
    </recommendedName>
</protein>
<keyword evidence="2" id="KW-0472">Membrane</keyword>
<keyword evidence="4" id="KW-1185">Reference proteome</keyword>
<evidence type="ECO:0008006" key="5">
    <source>
        <dbReference type="Google" id="ProtNLM"/>
    </source>
</evidence>
<accession>A0AAV5AID7</accession>
<feature type="region of interest" description="Disordered" evidence="1">
    <location>
        <begin position="226"/>
        <end position="252"/>
    </location>
</feature>
<sequence length="298" mass="34154">MRILALPLTTRACRTSGKDILPLTYYHFHTPPPEGNPKVHLLTRLTNRASNLWANFGKADEKSWKVRRFLIQLLQAKLGWELSLKSLDPSLGPRIGQLRRDNKEKDTPSLKIPMFYPSSVYPKNETPLPHMQILLTKRKPHHRKGFYIWLIVTPLTAPFALVPIIPNLPFFYAAWRAWSHYKAWKSSEYMLDLIEEEAVVPHPNPTLDDIYATYPPILASHTDERADAAMPHGKDSGEKDSPDRPFTPPRLLLSSDGIPKIIETFKLSGSAKSDLHRAIQQAHVRIQEVINERRDNEV</sequence>
<feature type="compositionally biased region" description="Basic and acidic residues" evidence="1">
    <location>
        <begin position="226"/>
        <end position="243"/>
    </location>
</feature>
<dbReference type="EMBL" id="BPWL01000008">
    <property type="protein sequence ID" value="GJJ13278.1"/>
    <property type="molecule type" value="Genomic_DNA"/>
</dbReference>
<evidence type="ECO:0000256" key="1">
    <source>
        <dbReference type="SAM" id="MobiDB-lite"/>
    </source>
</evidence>
<dbReference type="Pfam" id="PF10173">
    <property type="entry name" value="Mit_KHE1"/>
    <property type="match status" value="1"/>
</dbReference>
<evidence type="ECO:0000313" key="4">
    <source>
        <dbReference type="Proteomes" id="UP001050691"/>
    </source>
</evidence>
<dbReference type="PANTHER" id="PTHR28062">
    <property type="entry name" value="K+-H+ EXCHANGE-LIKE PROTEIN"/>
    <property type="match status" value="1"/>
</dbReference>
<keyword evidence="2" id="KW-1133">Transmembrane helix</keyword>
<keyword evidence="2" id="KW-0812">Transmembrane</keyword>
<evidence type="ECO:0000313" key="3">
    <source>
        <dbReference type="EMBL" id="GJJ13278.1"/>
    </source>
</evidence>
<feature type="transmembrane region" description="Helical" evidence="2">
    <location>
        <begin position="146"/>
        <end position="165"/>
    </location>
</feature>
<gene>
    <name evidence="3" type="ORF">Clacol_007529</name>
</gene>
<evidence type="ECO:0000256" key="2">
    <source>
        <dbReference type="SAM" id="Phobius"/>
    </source>
</evidence>
<comment type="caution">
    <text evidence="3">The sequence shown here is derived from an EMBL/GenBank/DDBJ whole genome shotgun (WGS) entry which is preliminary data.</text>
</comment>
<dbReference type="AlphaFoldDB" id="A0AAV5AID7"/>
<dbReference type="GO" id="GO:1902600">
    <property type="term" value="P:proton transmembrane transport"/>
    <property type="evidence" value="ECO:0007669"/>
    <property type="project" value="TreeGrafter"/>
</dbReference>
<proteinExistence type="predicted"/>
<dbReference type="Proteomes" id="UP001050691">
    <property type="component" value="Unassembled WGS sequence"/>
</dbReference>
<dbReference type="GO" id="GO:0005743">
    <property type="term" value="C:mitochondrial inner membrane"/>
    <property type="evidence" value="ECO:0007669"/>
    <property type="project" value="TreeGrafter"/>
</dbReference>
<dbReference type="InterPro" id="IPR018786">
    <property type="entry name" value="Mit_KHE1"/>
</dbReference>
<dbReference type="PANTHER" id="PTHR28062:SF1">
    <property type="entry name" value="TRANSMEMBRANE PROTEIN"/>
    <property type="match status" value="1"/>
</dbReference>
<name>A0AAV5AID7_9AGAM</name>
<reference evidence="3" key="1">
    <citation type="submission" date="2021-10" db="EMBL/GenBank/DDBJ databases">
        <title>De novo Genome Assembly of Clathrus columnatus (Basidiomycota, Fungi) Using Illumina and Nanopore Sequence Data.</title>
        <authorList>
            <person name="Ogiso-Tanaka E."/>
            <person name="Itagaki H."/>
            <person name="Hosoya T."/>
            <person name="Hosaka K."/>
        </authorList>
    </citation>
    <scope>NUCLEOTIDE SEQUENCE</scope>
    <source>
        <strain evidence="3">MO-923</strain>
    </source>
</reference>
<dbReference type="GO" id="GO:0006813">
    <property type="term" value="P:potassium ion transport"/>
    <property type="evidence" value="ECO:0007669"/>
    <property type="project" value="TreeGrafter"/>
</dbReference>
<organism evidence="3 4">
    <name type="scientific">Clathrus columnatus</name>
    <dbReference type="NCBI Taxonomy" id="1419009"/>
    <lineage>
        <taxon>Eukaryota</taxon>
        <taxon>Fungi</taxon>
        <taxon>Dikarya</taxon>
        <taxon>Basidiomycota</taxon>
        <taxon>Agaricomycotina</taxon>
        <taxon>Agaricomycetes</taxon>
        <taxon>Phallomycetidae</taxon>
        <taxon>Phallales</taxon>
        <taxon>Clathraceae</taxon>
        <taxon>Clathrus</taxon>
    </lineage>
</organism>